<protein>
    <recommendedName>
        <fullName evidence="9">Sm domain-containing protein</fullName>
    </recommendedName>
</protein>
<evidence type="ECO:0000256" key="7">
    <source>
        <dbReference type="ARBA" id="ARBA00023242"/>
    </source>
</evidence>
<dbReference type="InterPro" id="IPR010920">
    <property type="entry name" value="LSM_dom_sf"/>
</dbReference>
<evidence type="ECO:0000256" key="1">
    <source>
        <dbReference type="ARBA" id="ARBA00004123"/>
    </source>
</evidence>
<name>A0ABV2AGS0_9EUKA</name>
<dbReference type="Proteomes" id="UP001439008">
    <property type="component" value="Unassembled WGS sequence"/>
</dbReference>
<evidence type="ECO:0000256" key="2">
    <source>
        <dbReference type="ARBA" id="ARBA00006850"/>
    </source>
</evidence>
<evidence type="ECO:0000313" key="10">
    <source>
        <dbReference type="EMBL" id="MES1918842.1"/>
    </source>
</evidence>
<keyword evidence="8" id="KW-0687">Ribonucleoprotein</keyword>
<comment type="similarity">
    <text evidence="2">Belongs to the snRNP Sm proteins family.</text>
</comment>
<evidence type="ECO:0000256" key="5">
    <source>
        <dbReference type="ARBA" id="ARBA00022884"/>
    </source>
</evidence>
<keyword evidence="11" id="KW-1185">Reference proteome</keyword>
<reference evidence="10 11" key="1">
    <citation type="journal article" date="2024" name="BMC Biol.">
        <title>Comparative genomics of Ascetosporea gives new insight into the evolutionary basis for animal parasitism in Rhizaria.</title>
        <authorList>
            <person name="Hiltunen Thoren M."/>
            <person name="Onut-Brannstrom I."/>
            <person name="Alfjorden A."/>
            <person name="Peckova H."/>
            <person name="Swords F."/>
            <person name="Hooper C."/>
            <person name="Holzer A.S."/>
            <person name="Bass D."/>
            <person name="Burki F."/>
        </authorList>
    </citation>
    <scope>NUCLEOTIDE SEQUENCE [LARGE SCALE GENOMIC DNA]</scope>
    <source>
        <strain evidence="10">20-A016</strain>
    </source>
</reference>
<keyword evidence="6" id="KW-0508">mRNA splicing</keyword>
<dbReference type="PROSITE" id="PS52002">
    <property type="entry name" value="SM"/>
    <property type="match status" value="1"/>
</dbReference>
<dbReference type="SUPFAM" id="SSF50182">
    <property type="entry name" value="Sm-like ribonucleoproteins"/>
    <property type="match status" value="1"/>
</dbReference>
<dbReference type="CDD" id="cd01730">
    <property type="entry name" value="LSm3"/>
    <property type="match status" value="1"/>
</dbReference>
<evidence type="ECO:0000256" key="8">
    <source>
        <dbReference type="ARBA" id="ARBA00023274"/>
    </source>
</evidence>
<accession>A0ABV2AGS0</accession>
<evidence type="ECO:0000259" key="9">
    <source>
        <dbReference type="PROSITE" id="PS52002"/>
    </source>
</evidence>
<evidence type="ECO:0000313" key="11">
    <source>
        <dbReference type="Proteomes" id="UP001439008"/>
    </source>
</evidence>
<proteinExistence type="inferred from homology"/>
<evidence type="ECO:0000256" key="4">
    <source>
        <dbReference type="ARBA" id="ARBA00022728"/>
    </source>
</evidence>
<dbReference type="Pfam" id="PF01423">
    <property type="entry name" value="LSM"/>
    <property type="match status" value="1"/>
</dbReference>
<sequence length="112" mass="12602">MSNTVIAPSNLVPSKNANALAGAKSDPFELILMSLDEVIYVKCRNDVELKGKLHSYDEHLNIILEDVVETKAKKEFDVSVGEAILRKDIRRMDMLFVRGDAVMMISPPRRTK</sequence>
<keyword evidence="4" id="KW-0747">Spliceosome</keyword>
<dbReference type="InterPro" id="IPR040002">
    <property type="entry name" value="Sm-like_LSM3"/>
</dbReference>
<feature type="domain" description="Sm" evidence="9">
    <location>
        <begin position="26"/>
        <end position="111"/>
    </location>
</feature>
<keyword evidence="5" id="KW-0694">RNA-binding</keyword>
<evidence type="ECO:0000256" key="6">
    <source>
        <dbReference type="ARBA" id="ARBA00023187"/>
    </source>
</evidence>
<dbReference type="PANTHER" id="PTHR13110">
    <property type="entry name" value="U6 SNRNA-ASSOCIATED SM-LIKE PROTEIN LSM3"/>
    <property type="match status" value="1"/>
</dbReference>
<evidence type="ECO:0000256" key="3">
    <source>
        <dbReference type="ARBA" id="ARBA00022664"/>
    </source>
</evidence>
<dbReference type="InterPro" id="IPR034105">
    <property type="entry name" value="Lsm3"/>
</dbReference>
<keyword evidence="7" id="KW-0539">Nucleus</keyword>
<gene>
    <name evidence="10" type="ORF">MHBO_000740</name>
</gene>
<dbReference type="EMBL" id="JBDODL010000137">
    <property type="protein sequence ID" value="MES1918842.1"/>
    <property type="molecule type" value="Genomic_DNA"/>
</dbReference>
<keyword evidence="3" id="KW-0507">mRNA processing</keyword>
<dbReference type="InterPro" id="IPR047575">
    <property type="entry name" value="Sm"/>
</dbReference>
<dbReference type="Gene3D" id="2.30.30.100">
    <property type="match status" value="1"/>
</dbReference>
<dbReference type="InterPro" id="IPR001163">
    <property type="entry name" value="Sm_dom_euk/arc"/>
</dbReference>
<comment type="caution">
    <text evidence="10">The sequence shown here is derived from an EMBL/GenBank/DDBJ whole genome shotgun (WGS) entry which is preliminary data.</text>
</comment>
<dbReference type="SMART" id="SM00651">
    <property type="entry name" value="Sm"/>
    <property type="match status" value="1"/>
</dbReference>
<organism evidence="10 11">
    <name type="scientific">Bonamia ostreae</name>
    <dbReference type="NCBI Taxonomy" id="126728"/>
    <lineage>
        <taxon>Eukaryota</taxon>
        <taxon>Sar</taxon>
        <taxon>Rhizaria</taxon>
        <taxon>Endomyxa</taxon>
        <taxon>Ascetosporea</taxon>
        <taxon>Haplosporida</taxon>
        <taxon>Bonamia</taxon>
    </lineage>
</organism>
<comment type="subcellular location">
    <subcellularLocation>
        <location evidence="1">Nucleus</location>
    </subcellularLocation>
</comment>